<keyword evidence="2" id="KW-1185">Reference proteome</keyword>
<dbReference type="EMBL" id="AVOT02002232">
    <property type="protein sequence ID" value="MBW0469593.1"/>
    <property type="molecule type" value="Genomic_DNA"/>
</dbReference>
<organism evidence="1 2">
    <name type="scientific">Austropuccinia psidii MF-1</name>
    <dbReference type="NCBI Taxonomy" id="1389203"/>
    <lineage>
        <taxon>Eukaryota</taxon>
        <taxon>Fungi</taxon>
        <taxon>Dikarya</taxon>
        <taxon>Basidiomycota</taxon>
        <taxon>Pucciniomycotina</taxon>
        <taxon>Pucciniomycetes</taxon>
        <taxon>Pucciniales</taxon>
        <taxon>Sphaerophragmiaceae</taxon>
        <taxon>Austropuccinia</taxon>
    </lineage>
</organism>
<accession>A0A9Q3BQW0</accession>
<comment type="caution">
    <text evidence="1">The sequence shown here is derived from an EMBL/GenBank/DDBJ whole genome shotgun (WGS) entry which is preliminary data.</text>
</comment>
<sequence length="172" mass="19887">MMMCEKYGINTNQPDEGTKALFYMIGNINNRLYTIEKNNTKKFETKKTVHPPSQQDMINRLIALNKELRTEVQRSKKIIEIHIPSAANYTPNPPTFSEKLTQNIGAQPMPVRTPHPLPEPPNREINIFKRGNIRIRTKCKGEKSFQRDDAETIAGKFIKALRSLNVRVKKKR</sequence>
<reference evidence="1" key="1">
    <citation type="submission" date="2021-03" db="EMBL/GenBank/DDBJ databases">
        <title>Draft genome sequence of rust myrtle Austropuccinia psidii MF-1, a brazilian biotype.</title>
        <authorList>
            <person name="Quecine M.C."/>
            <person name="Pachon D.M.R."/>
            <person name="Bonatelli M.L."/>
            <person name="Correr F.H."/>
            <person name="Franceschini L.M."/>
            <person name="Leite T.F."/>
            <person name="Margarido G.R.A."/>
            <person name="Almeida C.A."/>
            <person name="Ferrarezi J.A."/>
            <person name="Labate C.A."/>
        </authorList>
    </citation>
    <scope>NUCLEOTIDE SEQUENCE</scope>
    <source>
        <strain evidence="1">MF-1</strain>
    </source>
</reference>
<evidence type="ECO:0000313" key="2">
    <source>
        <dbReference type="Proteomes" id="UP000765509"/>
    </source>
</evidence>
<evidence type="ECO:0000313" key="1">
    <source>
        <dbReference type="EMBL" id="MBW0469593.1"/>
    </source>
</evidence>
<dbReference type="AlphaFoldDB" id="A0A9Q3BQW0"/>
<name>A0A9Q3BQW0_9BASI</name>
<protein>
    <submittedName>
        <fullName evidence="1">Uncharacterized protein</fullName>
    </submittedName>
</protein>
<proteinExistence type="predicted"/>
<dbReference type="Proteomes" id="UP000765509">
    <property type="component" value="Unassembled WGS sequence"/>
</dbReference>
<gene>
    <name evidence="1" type="ORF">O181_009308</name>
</gene>